<dbReference type="STRING" id="94128.A0A2A3EI26"/>
<dbReference type="Pfam" id="PF00069">
    <property type="entry name" value="Pkinase"/>
    <property type="match status" value="1"/>
</dbReference>
<dbReference type="EC" id="2.7.11.1" evidence="1"/>
<evidence type="ECO:0000313" key="4">
    <source>
        <dbReference type="EMBL" id="PBC30661.1"/>
    </source>
</evidence>
<feature type="compositionally biased region" description="Basic and acidic residues" evidence="2">
    <location>
        <begin position="772"/>
        <end position="790"/>
    </location>
</feature>
<keyword evidence="5" id="KW-1185">Reference proteome</keyword>
<sequence length="862" mass="98865">MPVGSRSVARPKMEATSSTNISTGEEVAIKLECIKTRHPQLHIESKFYRMMQGGVGIPTIKWCGSEGDYNVMVMELLGPSLEDLFNYCSRTFSLKTVLLLADQLISRTDYIHSRNFIHRDIKPDNFLMGLGKKGNLVYIIDFGLAKKYRDGRTHKHIPYRENKNLTGTARYASINTHLGIEQSRRDDLESLGYVLMYFNRGSLPWQGLKAATKRQKYERISEKKMSTPIEELCKGYPVEFVQYLRYCRGLRFEERPDYSYLRQLFRTLFHEEGFTYDYVFDWNRLKFGNVRQQTLSSTQQTPMQSQHTNAALPSGTNNDQEHRSRPYTRQCLANISVGTVGPTVGGTTTNLRSMRQKREAIDALRDQDNQESDLQGKPQFYPKLSSKPVITQQKMRLEHPQLTSNETPRANPCQFSTFKSSPVRIAPDASLDIAGLNLGPRETTSNRAELNCTTTSRDYSVNRLPDGSPNASFRQPDKQSYFFQSYKTEKNFEMMMFDRPVHDEKKVDHGDDVVASGGSLNCFSSVEKEKGADYDDKKQKGCTLGGRHHVSAHDARRDSGNVEFLEKEGEIFKISSSELLQDASAKKKRNFSFSNKEKTHRSLESLERSIDLSAKDSKSLDLLFEERSKAFFHGKQRSLDSSQKSKKSMDSSANKARKRPNFFQRVRRSWHFLLMQRRIKQRNKYERPLSGREKCEYFLRRLHKNDEHDLSSSVDHSQTELNLSFLSKPDDTKKDELISNDKKDEKETKVAIEDAIIVMEDAKFRVIDEENKLPDGDIDNKPPEENDEKPPLVTENDIARKLQEVIGTEKKEHIVDWVVTIANLDALSHATRSNESVSYGILHGTLGILKGILFDIFLCVCI</sequence>
<dbReference type="InterPro" id="IPR011009">
    <property type="entry name" value="Kinase-like_dom_sf"/>
</dbReference>
<keyword evidence="4" id="KW-0418">Kinase</keyword>
<dbReference type="AlphaFoldDB" id="A0A2A3EI26"/>
<dbReference type="CDD" id="cd14125">
    <property type="entry name" value="STKc_CK1_delta_epsilon"/>
    <property type="match status" value="1"/>
</dbReference>
<feature type="region of interest" description="Disordered" evidence="2">
    <location>
        <begin position="1"/>
        <end position="21"/>
    </location>
</feature>
<reference evidence="4 5" key="1">
    <citation type="submission" date="2014-07" db="EMBL/GenBank/DDBJ databases">
        <title>Genomic and transcriptomic analysis on Apis cerana provide comprehensive insights into honey bee biology.</title>
        <authorList>
            <person name="Diao Q."/>
            <person name="Sun L."/>
            <person name="Zheng H."/>
            <person name="Zheng H."/>
            <person name="Xu S."/>
            <person name="Wang S."/>
            <person name="Zeng Z."/>
            <person name="Hu F."/>
            <person name="Su S."/>
            <person name="Wu J."/>
        </authorList>
    </citation>
    <scope>NUCLEOTIDE SEQUENCE [LARGE SCALE GENOMIC DNA]</scope>
    <source>
        <tissue evidence="4">Pupae without intestine</tissue>
    </source>
</reference>
<dbReference type="PANTHER" id="PTHR11909">
    <property type="entry name" value="CASEIN KINASE-RELATED"/>
    <property type="match status" value="1"/>
</dbReference>
<feature type="compositionally biased region" description="Polar residues" evidence="2">
    <location>
        <begin position="293"/>
        <end position="318"/>
    </location>
</feature>
<dbReference type="Proteomes" id="UP000242457">
    <property type="component" value="Unassembled WGS sequence"/>
</dbReference>
<evidence type="ECO:0000256" key="2">
    <source>
        <dbReference type="SAM" id="MobiDB-lite"/>
    </source>
</evidence>
<gene>
    <name evidence="4" type="ORF">APICC_07470</name>
</gene>
<dbReference type="PROSITE" id="PS50011">
    <property type="entry name" value="PROTEIN_KINASE_DOM"/>
    <property type="match status" value="1"/>
</dbReference>
<dbReference type="OrthoDB" id="5800476at2759"/>
<dbReference type="SUPFAM" id="SSF56112">
    <property type="entry name" value="Protein kinase-like (PK-like)"/>
    <property type="match status" value="1"/>
</dbReference>
<dbReference type="FunFam" id="1.10.510.10:FF:000596">
    <property type="entry name" value="CK1 family protein kinase"/>
    <property type="match status" value="1"/>
</dbReference>
<dbReference type="EMBL" id="KZ288255">
    <property type="protein sequence ID" value="PBC30661.1"/>
    <property type="molecule type" value="Genomic_DNA"/>
</dbReference>
<dbReference type="InterPro" id="IPR008271">
    <property type="entry name" value="Ser/Thr_kinase_AS"/>
</dbReference>
<feature type="region of interest" description="Disordered" evidence="2">
    <location>
        <begin position="772"/>
        <end position="791"/>
    </location>
</feature>
<evidence type="ECO:0000256" key="1">
    <source>
        <dbReference type="ARBA" id="ARBA00012513"/>
    </source>
</evidence>
<keyword evidence="4" id="KW-0808">Transferase</keyword>
<name>A0A2A3EI26_APICC</name>
<dbReference type="Gene3D" id="1.10.510.10">
    <property type="entry name" value="Transferase(Phosphotransferase) domain 1"/>
    <property type="match status" value="1"/>
</dbReference>
<dbReference type="GO" id="GO:0005524">
    <property type="term" value="F:ATP binding"/>
    <property type="evidence" value="ECO:0007669"/>
    <property type="project" value="InterPro"/>
</dbReference>
<proteinExistence type="predicted"/>
<dbReference type="SMART" id="SM00220">
    <property type="entry name" value="S_TKc"/>
    <property type="match status" value="1"/>
</dbReference>
<feature type="region of interest" description="Disordered" evidence="2">
    <location>
        <begin position="635"/>
        <end position="658"/>
    </location>
</feature>
<protein>
    <recommendedName>
        <fullName evidence="1">non-specific serine/threonine protein kinase</fullName>
        <ecNumber evidence="1">2.7.11.1</ecNumber>
    </recommendedName>
</protein>
<dbReference type="InterPro" id="IPR000719">
    <property type="entry name" value="Prot_kinase_dom"/>
</dbReference>
<dbReference type="GO" id="GO:0004674">
    <property type="term" value="F:protein serine/threonine kinase activity"/>
    <property type="evidence" value="ECO:0007669"/>
    <property type="project" value="UniProtKB-EC"/>
</dbReference>
<organism evidence="4 5">
    <name type="scientific">Apis cerana cerana</name>
    <name type="common">Oriental honeybee</name>
    <dbReference type="NCBI Taxonomy" id="94128"/>
    <lineage>
        <taxon>Eukaryota</taxon>
        <taxon>Metazoa</taxon>
        <taxon>Ecdysozoa</taxon>
        <taxon>Arthropoda</taxon>
        <taxon>Hexapoda</taxon>
        <taxon>Insecta</taxon>
        <taxon>Pterygota</taxon>
        <taxon>Neoptera</taxon>
        <taxon>Endopterygota</taxon>
        <taxon>Hymenoptera</taxon>
        <taxon>Apocrita</taxon>
        <taxon>Aculeata</taxon>
        <taxon>Apoidea</taxon>
        <taxon>Anthophila</taxon>
        <taxon>Apidae</taxon>
        <taxon>Apis</taxon>
    </lineage>
</organism>
<feature type="region of interest" description="Disordered" evidence="2">
    <location>
        <begin position="293"/>
        <end position="325"/>
    </location>
</feature>
<feature type="domain" description="Protein kinase" evidence="3">
    <location>
        <begin position="1"/>
        <end position="269"/>
    </location>
</feature>
<evidence type="ECO:0000313" key="5">
    <source>
        <dbReference type="Proteomes" id="UP000242457"/>
    </source>
</evidence>
<accession>A0A2A3EI26</accession>
<dbReference type="PROSITE" id="PS00108">
    <property type="entry name" value="PROTEIN_KINASE_ST"/>
    <property type="match status" value="1"/>
</dbReference>
<dbReference type="InterPro" id="IPR050235">
    <property type="entry name" value="CK1_Ser-Thr_kinase"/>
</dbReference>
<evidence type="ECO:0000259" key="3">
    <source>
        <dbReference type="PROSITE" id="PS50011"/>
    </source>
</evidence>